<dbReference type="EMBL" id="JAIWYP010000008">
    <property type="protein sequence ID" value="KAH3789713.1"/>
    <property type="molecule type" value="Genomic_DNA"/>
</dbReference>
<protein>
    <submittedName>
        <fullName evidence="2">Uncharacterized protein</fullName>
    </submittedName>
</protein>
<comment type="caution">
    <text evidence="2">The sequence shown here is derived from an EMBL/GenBank/DDBJ whole genome shotgun (WGS) entry which is preliminary data.</text>
</comment>
<dbReference type="AlphaFoldDB" id="A0A9D4F123"/>
<evidence type="ECO:0000256" key="1">
    <source>
        <dbReference type="SAM" id="MobiDB-lite"/>
    </source>
</evidence>
<accession>A0A9D4F123</accession>
<proteinExistence type="predicted"/>
<gene>
    <name evidence="2" type="ORF">DPMN_167900</name>
</gene>
<reference evidence="2" key="2">
    <citation type="submission" date="2020-11" db="EMBL/GenBank/DDBJ databases">
        <authorList>
            <person name="McCartney M.A."/>
            <person name="Auch B."/>
            <person name="Kono T."/>
            <person name="Mallez S."/>
            <person name="Becker A."/>
            <person name="Gohl D.M."/>
            <person name="Silverstein K.A.T."/>
            <person name="Koren S."/>
            <person name="Bechman K.B."/>
            <person name="Herman A."/>
            <person name="Abrahante J.E."/>
            <person name="Garbe J."/>
        </authorList>
    </citation>
    <scope>NUCLEOTIDE SEQUENCE</scope>
    <source>
        <strain evidence="2">Duluth1</strain>
        <tissue evidence="2">Whole animal</tissue>
    </source>
</reference>
<evidence type="ECO:0000313" key="2">
    <source>
        <dbReference type="EMBL" id="KAH3789713.1"/>
    </source>
</evidence>
<name>A0A9D4F123_DREPO</name>
<sequence length="263" mass="30012">MILEDLTINVNFRGKNALHPFRKDWTINLTFKVFTKNTAPPLPAITNVLTKFHEYWTINVMSRVLKMKNVPPPGSNVFQPTRTIFELFQDIIERNILTKKNAQLPGMFQPTIQDIMGTNLLTNFHEDRPINAATRQYNEKRPPTGSHDKCSNPVSSRVLTRKNAPPPGGHVFQPTGTIFELIQDIIGINLLIKFNEDWKINVGYRVFTRFYNTSHICKNAPPPGGHVFEPTRIILQLVQDIIGTNLLTKFHEDLKRNVASSVS</sequence>
<organism evidence="2 3">
    <name type="scientific">Dreissena polymorpha</name>
    <name type="common">Zebra mussel</name>
    <name type="synonym">Mytilus polymorpha</name>
    <dbReference type="NCBI Taxonomy" id="45954"/>
    <lineage>
        <taxon>Eukaryota</taxon>
        <taxon>Metazoa</taxon>
        <taxon>Spiralia</taxon>
        <taxon>Lophotrochozoa</taxon>
        <taxon>Mollusca</taxon>
        <taxon>Bivalvia</taxon>
        <taxon>Autobranchia</taxon>
        <taxon>Heteroconchia</taxon>
        <taxon>Euheterodonta</taxon>
        <taxon>Imparidentia</taxon>
        <taxon>Neoheterodontei</taxon>
        <taxon>Myida</taxon>
        <taxon>Dreissenoidea</taxon>
        <taxon>Dreissenidae</taxon>
        <taxon>Dreissena</taxon>
    </lineage>
</organism>
<keyword evidence="3" id="KW-1185">Reference proteome</keyword>
<dbReference type="Proteomes" id="UP000828390">
    <property type="component" value="Unassembled WGS sequence"/>
</dbReference>
<feature type="compositionally biased region" description="Basic and acidic residues" evidence="1">
    <location>
        <begin position="137"/>
        <end position="150"/>
    </location>
</feature>
<reference evidence="2" key="1">
    <citation type="journal article" date="2019" name="bioRxiv">
        <title>The Genome of the Zebra Mussel, Dreissena polymorpha: A Resource for Invasive Species Research.</title>
        <authorList>
            <person name="McCartney M.A."/>
            <person name="Auch B."/>
            <person name="Kono T."/>
            <person name="Mallez S."/>
            <person name="Zhang Y."/>
            <person name="Obille A."/>
            <person name="Becker A."/>
            <person name="Abrahante J.E."/>
            <person name="Garbe J."/>
            <person name="Badalamenti J.P."/>
            <person name="Herman A."/>
            <person name="Mangelson H."/>
            <person name="Liachko I."/>
            <person name="Sullivan S."/>
            <person name="Sone E.D."/>
            <person name="Koren S."/>
            <person name="Silverstein K.A.T."/>
            <person name="Beckman K.B."/>
            <person name="Gohl D.M."/>
        </authorList>
    </citation>
    <scope>NUCLEOTIDE SEQUENCE</scope>
    <source>
        <strain evidence="2">Duluth1</strain>
        <tissue evidence="2">Whole animal</tissue>
    </source>
</reference>
<feature type="region of interest" description="Disordered" evidence="1">
    <location>
        <begin position="137"/>
        <end position="169"/>
    </location>
</feature>
<evidence type="ECO:0000313" key="3">
    <source>
        <dbReference type="Proteomes" id="UP000828390"/>
    </source>
</evidence>